<comment type="caution">
    <text evidence="1">The sequence shown here is derived from an EMBL/GenBank/DDBJ whole genome shotgun (WGS) entry which is preliminary data.</text>
</comment>
<name>A0ABC8SQ61_9AQUA</name>
<accession>A0ABC8SQ61</accession>
<dbReference type="AlphaFoldDB" id="A0ABC8SQ61"/>
<reference evidence="1 2" key="1">
    <citation type="submission" date="2024-02" db="EMBL/GenBank/DDBJ databases">
        <authorList>
            <person name="Vignale AGUSTIN F."/>
            <person name="Sosa J E."/>
            <person name="Modenutti C."/>
        </authorList>
    </citation>
    <scope>NUCLEOTIDE SEQUENCE [LARGE SCALE GENOMIC DNA]</scope>
</reference>
<dbReference type="EMBL" id="CAUOFW020003338">
    <property type="protein sequence ID" value="CAK9159346.1"/>
    <property type="molecule type" value="Genomic_DNA"/>
</dbReference>
<feature type="non-terminal residue" evidence="1">
    <location>
        <position position="131"/>
    </location>
</feature>
<dbReference type="Proteomes" id="UP001642360">
    <property type="component" value="Unassembled WGS sequence"/>
</dbReference>
<gene>
    <name evidence="1" type="ORF">ILEXP_LOCUS28044</name>
</gene>
<organism evidence="1 2">
    <name type="scientific">Ilex paraguariensis</name>
    <name type="common">yerba mate</name>
    <dbReference type="NCBI Taxonomy" id="185542"/>
    <lineage>
        <taxon>Eukaryota</taxon>
        <taxon>Viridiplantae</taxon>
        <taxon>Streptophyta</taxon>
        <taxon>Embryophyta</taxon>
        <taxon>Tracheophyta</taxon>
        <taxon>Spermatophyta</taxon>
        <taxon>Magnoliopsida</taxon>
        <taxon>eudicotyledons</taxon>
        <taxon>Gunneridae</taxon>
        <taxon>Pentapetalae</taxon>
        <taxon>asterids</taxon>
        <taxon>campanulids</taxon>
        <taxon>Aquifoliales</taxon>
        <taxon>Aquifoliaceae</taxon>
        <taxon>Ilex</taxon>
    </lineage>
</organism>
<protein>
    <submittedName>
        <fullName evidence="1">Uncharacterized protein</fullName>
    </submittedName>
</protein>
<evidence type="ECO:0000313" key="1">
    <source>
        <dbReference type="EMBL" id="CAK9159346.1"/>
    </source>
</evidence>
<proteinExistence type="predicted"/>
<sequence>MLERGNHSGKDDIVKPIPTSLDNNKEVEIKDQNTIVDSHIHEELQSKSNPLESVNPVPDKINNPLQILYDSNSTFLVDHLYVCLKGVGVSLDDERGLRFVKEPPNKGFKSDDDLFASVDWEHSDSKSSDAE</sequence>
<evidence type="ECO:0000313" key="2">
    <source>
        <dbReference type="Proteomes" id="UP001642360"/>
    </source>
</evidence>
<keyword evidence="2" id="KW-1185">Reference proteome</keyword>